<dbReference type="AlphaFoldDB" id="A0AAE9WAZ0"/>
<dbReference type="Proteomes" id="UP001212411">
    <property type="component" value="Chromosome 1"/>
</dbReference>
<organism evidence="2 3">
    <name type="scientific">Schizosaccharomyces osmophilus</name>
    <dbReference type="NCBI Taxonomy" id="2545709"/>
    <lineage>
        <taxon>Eukaryota</taxon>
        <taxon>Fungi</taxon>
        <taxon>Dikarya</taxon>
        <taxon>Ascomycota</taxon>
        <taxon>Taphrinomycotina</taxon>
        <taxon>Schizosaccharomycetes</taxon>
        <taxon>Schizosaccharomycetales</taxon>
        <taxon>Schizosaccharomycetaceae</taxon>
        <taxon>Schizosaccharomyces</taxon>
    </lineage>
</organism>
<dbReference type="InterPro" id="IPR000182">
    <property type="entry name" value="GNAT_dom"/>
</dbReference>
<dbReference type="KEGG" id="som:SOMG_02124"/>
<dbReference type="Gene3D" id="3.40.630.30">
    <property type="match status" value="1"/>
</dbReference>
<dbReference type="PROSITE" id="PS51186">
    <property type="entry name" value="GNAT"/>
    <property type="match status" value="1"/>
</dbReference>
<dbReference type="Pfam" id="PF13302">
    <property type="entry name" value="Acetyltransf_3"/>
    <property type="match status" value="1"/>
</dbReference>
<gene>
    <name evidence="2" type="ORF">SOMG_02124</name>
</gene>
<reference evidence="2 3" key="1">
    <citation type="journal article" date="2023" name="G3 (Bethesda)">
        <title>A high-quality reference genome for the fission yeast Schizosaccharomyces osmophilus.</title>
        <authorList>
            <person name="Jia G.S."/>
            <person name="Zhang W.C."/>
            <person name="Liang Y."/>
            <person name="Liu X.H."/>
            <person name="Rhind N."/>
            <person name="Pidoux A."/>
            <person name="Brysch-Herzberg M."/>
            <person name="Du L.L."/>
        </authorList>
    </citation>
    <scope>NUCLEOTIDE SEQUENCE [LARGE SCALE GENOMIC DNA]</scope>
    <source>
        <strain evidence="2 3">CBS 15793</strain>
    </source>
</reference>
<dbReference type="GeneID" id="80875605"/>
<dbReference type="EMBL" id="CP115611">
    <property type="protein sequence ID" value="WBW71952.1"/>
    <property type="molecule type" value="Genomic_DNA"/>
</dbReference>
<dbReference type="GO" id="GO:0016747">
    <property type="term" value="F:acyltransferase activity, transferring groups other than amino-acyl groups"/>
    <property type="evidence" value="ECO:0007669"/>
    <property type="project" value="InterPro"/>
</dbReference>
<feature type="domain" description="N-acetyltransferase" evidence="1">
    <location>
        <begin position="12"/>
        <end position="183"/>
    </location>
</feature>
<name>A0AAE9WAZ0_9SCHI</name>
<accession>A0AAE9WAZ0</accession>
<dbReference type="PANTHER" id="PTHR43792">
    <property type="entry name" value="GNAT FAMILY, PUTATIVE (AFU_ORTHOLOGUE AFUA_3G00765)-RELATED-RELATED"/>
    <property type="match status" value="1"/>
</dbReference>
<dbReference type="RefSeq" id="XP_056036195.1">
    <property type="nucleotide sequence ID" value="XM_056180916.1"/>
</dbReference>
<dbReference type="PANTHER" id="PTHR43792:SF15">
    <property type="entry name" value="MYND-TYPE DOMAIN-CONTAINING PROTEIN"/>
    <property type="match status" value="1"/>
</dbReference>
<proteinExistence type="predicted"/>
<dbReference type="InterPro" id="IPR016181">
    <property type="entry name" value="Acyl_CoA_acyltransferase"/>
</dbReference>
<keyword evidence="3" id="KW-1185">Reference proteome</keyword>
<protein>
    <submittedName>
        <fullName evidence="2">N-acetyltransferase</fullName>
    </submittedName>
</protein>
<dbReference type="SUPFAM" id="SSF55729">
    <property type="entry name" value="Acyl-CoA N-acyltransferases (Nat)"/>
    <property type="match status" value="1"/>
</dbReference>
<dbReference type="InterPro" id="IPR051531">
    <property type="entry name" value="N-acetyltransferase"/>
</dbReference>
<sequence length="190" mass="21796">MRETKLKTSRFLLKSPVEEDDFDEITEIKSNPKVYLTQLYGNITSREYCRFMFQHYITDARVSLARRKRWVFGIYPLETSYEFPKRKYIGNVGISKNAVSSETADLFFEVSPDYWGLGVATECISKAMEFAFEQGVKRIVADPVHGNEASKRVVTKLGFHDTGRSVPTYTGTSKHIYVFPKPKAAARIKN</sequence>
<evidence type="ECO:0000259" key="1">
    <source>
        <dbReference type="PROSITE" id="PS51186"/>
    </source>
</evidence>
<evidence type="ECO:0000313" key="2">
    <source>
        <dbReference type="EMBL" id="WBW71952.1"/>
    </source>
</evidence>
<evidence type="ECO:0000313" key="3">
    <source>
        <dbReference type="Proteomes" id="UP001212411"/>
    </source>
</evidence>
<dbReference type="CDD" id="cd04301">
    <property type="entry name" value="NAT_SF"/>
    <property type="match status" value="1"/>
</dbReference>